<feature type="transmembrane region" description="Helical" evidence="1">
    <location>
        <begin position="52"/>
        <end position="69"/>
    </location>
</feature>
<reference evidence="2 3" key="1">
    <citation type="submission" date="2017-02" db="EMBL/GenBank/DDBJ databases">
        <authorList>
            <person name="Peterson S.W."/>
        </authorList>
    </citation>
    <scope>NUCLEOTIDE SEQUENCE [LARGE SCALE GENOMIC DNA]</scope>
    <source>
        <strain evidence="2 3">DSM 25262</strain>
    </source>
</reference>
<feature type="transmembrane region" description="Helical" evidence="1">
    <location>
        <begin position="90"/>
        <end position="110"/>
    </location>
</feature>
<dbReference type="OrthoDB" id="676956at2"/>
<feature type="transmembrane region" description="Helical" evidence="1">
    <location>
        <begin position="20"/>
        <end position="46"/>
    </location>
</feature>
<organism evidence="2 3">
    <name type="scientific">Ohtaekwangia koreensis</name>
    <dbReference type="NCBI Taxonomy" id="688867"/>
    <lineage>
        <taxon>Bacteria</taxon>
        <taxon>Pseudomonadati</taxon>
        <taxon>Bacteroidota</taxon>
        <taxon>Cytophagia</taxon>
        <taxon>Cytophagales</taxon>
        <taxon>Fulvivirgaceae</taxon>
        <taxon>Ohtaekwangia</taxon>
    </lineage>
</organism>
<dbReference type="AlphaFoldDB" id="A0A1T5MLM2"/>
<sequence length="162" mass="18589">MSIEQAKSLGQKETLKWTLYIFLVCELVAMLFEISGDFANGIIFFIGQHMNIHYLIMVGILFTVTNLFGQKNGKEILILRRNFFITPFKYGLLTIWIVLAYGSVVGLLRLTGKGTMNTFEIIQTYILKPYLQTTLIFLIPLAIYSYFCGDRIKKNIIGIEKN</sequence>
<keyword evidence="1" id="KW-0812">Transmembrane</keyword>
<gene>
    <name evidence="2" type="ORF">SAMN05660236_5697</name>
</gene>
<name>A0A1T5MLM2_9BACT</name>
<evidence type="ECO:0000313" key="3">
    <source>
        <dbReference type="Proteomes" id="UP000190961"/>
    </source>
</evidence>
<dbReference type="RefSeq" id="WP_079690188.1">
    <property type="nucleotide sequence ID" value="NZ_FUZU01000005.1"/>
</dbReference>
<proteinExistence type="predicted"/>
<keyword evidence="1" id="KW-0472">Membrane</keyword>
<keyword evidence="3" id="KW-1185">Reference proteome</keyword>
<dbReference type="Proteomes" id="UP000190961">
    <property type="component" value="Unassembled WGS sequence"/>
</dbReference>
<keyword evidence="1" id="KW-1133">Transmembrane helix</keyword>
<dbReference type="EMBL" id="FUZU01000005">
    <property type="protein sequence ID" value="SKC88798.1"/>
    <property type="molecule type" value="Genomic_DNA"/>
</dbReference>
<accession>A0A1T5MLM2</accession>
<feature type="transmembrane region" description="Helical" evidence="1">
    <location>
        <begin position="130"/>
        <end position="147"/>
    </location>
</feature>
<protein>
    <submittedName>
        <fullName evidence="2">Uncharacterized protein</fullName>
    </submittedName>
</protein>
<evidence type="ECO:0000256" key="1">
    <source>
        <dbReference type="SAM" id="Phobius"/>
    </source>
</evidence>
<evidence type="ECO:0000313" key="2">
    <source>
        <dbReference type="EMBL" id="SKC88798.1"/>
    </source>
</evidence>